<evidence type="ECO:0000313" key="5">
    <source>
        <dbReference type="EMBL" id="CUN65258.1"/>
    </source>
</evidence>
<name>A0A173R8S3_9FIRM</name>
<dbReference type="PANTHER" id="PTHR43764">
    <property type="entry name" value="MOLYBDENUM COFACTOR BIOSYNTHESIS"/>
    <property type="match status" value="1"/>
</dbReference>
<dbReference type="EMBL" id="BSCI01000004">
    <property type="protein sequence ID" value="GLG86296.1"/>
    <property type="molecule type" value="Genomic_DNA"/>
</dbReference>
<dbReference type="GO" id="GO:0006777">
    <property type="term" value="P:Mo-molybdopterin cofactor biosynthetic process"/>
    <property type="evidence" value="ECO:0007669"/>
    <property type="project" value="UniProtKB-KW"/>
</dbReference>
<evidence type="ECO:0000313" key="10">
    <source>
        <dbReference type="Proteomes" id="UP000554488"/>
    </source>
</evidence>
<dbReference type="GO" id="GO:0061598">
    <property type="term" value="F:molybdopterin adenylyltransferase activity"/>
    <property type="evidence" value="ECO:0007669"/>
    <property type="project" value="UniProtKB-EC"/>
</dbReference>
<reference evidence="7 10" key="2">
    <citation type="submission" date="2020-04" db="EMBL/GenBank/DDBJ databases">
        <authorList>
            <person name="Pieper L."/>
        </authorList>
    </citation>
    <scope>NUCLEOTIDE SEQUENCE [LARGE SCALE GENOMIC DNA]</scope>
    <source>
        <strain evidence="7 10">F22</strain>
    </source>
</reference>
<evidence type="ECO:0000313" key="9">
    <source>
        <dbReference type="Proteomes" id="UP000095727"/>
    </source>
</evidence>
<evidence type="ECO:0000313" key="6">
    <source>
        <dbReference type="EMBL" id="GLG86296.1"/>
    </source>
</evidence>
<dbReference type="EMBL" id="JABWDC010000007">
    <property type="protein sequence ID" value="NUN85559.1"/>
    <property type="molecule type" value="Genomic_DNA"/>
</dbReference>
<organism evidence="4 9">
    <name type="scientific">Coprococcus comes</name>
    <dbReference type="NCBI Taxonomy" id="410072"/>
    <lineage>
        <taxon>Bacteria</taxon>
        <taxon>Bacillati</taxon>
        <taxon>Bacillota</taxon>
        <taxon>Clostridia</taxon>
        <taxon>Lachnospirales</taxon>
        <taxon>Lachnospiraceae</taxon>
        <taxon>Coprococcus</taxon>
    </lineage>
</organism>
<dbReference type="Proteomes" id="UP001145109">
    <property type="component" value="Unassembled WGS sequence"/>
</dbReference>
<dbReference type="InterPro" id="IPR001453">
    <property type="entry name" value="MoaB/Mog_dom"/>
</dbReference>
<reference evidence="6" key="5">
    <citation type="submission" date="2022-11" db="EMBL/GenBank/DDBJ databases">
        <title>Draft genome sequence of Coprococcus comes strain 31264.</title>
        <authorList>
            <person name="Hisatomi A."/>
            <person name="Ohkuma M."/>
            <person name="Sakamoto M."/>
        </authorList>
    </citation>
    <scope>NUCLEOTIDE SEQUENCE</scope>
    <source>
        <strain evidence="6">JCM 31264</strain>
    </source>
</reference>
<dbReference type="STRING" id="410072.ERS852525_01632"/>
<dbReference type="Proteomes" id="UP000554488">
    <property type="component" value="Unassembled WGS sequence"/>
</dbReference>
<keyword evidence="4" id="KW-0808">Transferase</keyword>
<dbReference type="CDD" id="cd00886">
    <property type="entry name" value="MogA_MoaB"/>
    <property type="match status" value="1"/>
</dbReference>
<accession>A0A173R8S3</accession>
<proteinExistence type="predicted"/>
<dbReference type="NCBIfam" id="TIGR00177">
    <property type="entry name" value="molyb_syn"/>
    <property type="match status" value="1"/>
</dbReference>
<comment type="pathway">
    <text evidence="1">Cofactor biosynthesis; molybdopterin biosynthesis.</text>
</comment>
<evidence type="ECO:0000313" key="7">
    <source>
        <dbReference type="EMBL" id="NUN85559.1"/>
    </source>
</evidence>
<dbReference type="OrthoDB" id="9784492at2"/>
<evidence type="ECO:0000256" key="2">
    <source>
        <dbReference type="ARBA" id="ARBA00023150"/>
    </source>
</evidence>
<dbReference type="SMART" id="SM00852">
    <property type="entry name" value="MoCF_biosynth"/>
    <property type="match status" value="1"/>
</dbReference>
<evidence type="ECO:0000313" key="8">
    <source>
        <dbReference type="Proteomes" id="UP000095362"/>
    </source>
</evidence>
<keyword evidence="2" id="KW-0501">Molybdenum cofactor biosynthesis</keyword>
<dbReference type="AlphaFoldDB" id="A0A173R8S3"/>
<gene>
    <name evidence="4" type="primary">mog_1</name>
    <name evidence="6" type="ORF">comes_08410</name>
    <name evidence="5" type="ORF">ERS852481_00558</name>
    <name evidence="4" type="ORF">ERS852574_00398</name>
    <name evidence="7" type="ORF">HUU93_02905</name>
</gene>
<dbReference type="EMBL" id="CYXR01000002">
    <property type="protein sequence ID" value="CUM74019.1"/>
    <property type="molecule type" value="Genomic_DNA"/>
</dbReference>
<dbReference type="PANTHER" id="PTHR43764:SF1">
    <property type="entry name" value="MOLYBDOPTERIN MOLYBDOTRANSFERASE"/>
    <property type="match status" value="1"/>
</dbReference>
<dbReference type="EC" id="2.7.7.75" evidence="4"/>
<reference evidence="7 10" key="3">
    <citation type="submission" date="2020-07" db="EMBL/GenBank/DDBJ databases">
        <title>Bacterial metabolism rescues the inhibition of intestinal drug absorption by food and drug additives.</title>
        <authorList>
            <person name="Zou L."/>
            <person name="Spanogiannopoulos P."/>
            <person name="Chien H.-C."/>
            <person name="Pieper L.M."/>
            <person name="Cai W."/>
            <person name="Khuri N."/>
            <person name="Pottel J."/>
            <person name="Vora B."/>
            <person name="Ni Z."/>
            <person name="Tsakalozou E."/>
            <person name="Zhang W."/>
            <person name="Shoichet B.K."/>
            <person name="Giacomini K.M."/>
            <person name="Turnbaugh P.J."/>
        </authorList>
    </citation>
    <scope>NUCLEOTIDE SEQUENCE [LARGE SCALE GENOMIC DNA]</scope>
    <source>
        <strain evidence="7 10">F22</strain>
    </source>
</reference>
<evidence type="ECO:0000256" key="1">
    <source>
        <dbReference type="ARBA" id="ARBA00005046"/>
    </source>
</evidence>
<dbReference type="InterPro" id="IPR051920">
    <property type="entry name" value="MPT_Adenylyltrnsfr/MoaC-Rel"/>
</dbReference>
<dbReference type="GeneID" id="92825208"/>
<dbReference type="EMBL" id="CYZK01000003">
    <property type="protein sequence ID" value="CUN65258.1"/>
    <property type="molecule type" value="Genomic_DNA"/>
</dbReference>
<protein>
    <submittedName>
        <fullName evidence="6 7">Molybdenum cofactor biosynthesis protein</fullName>
    </submittedName>
    <submittedName>
        <fullName evidence="4">Molybdopterin adenylyltransferase</fullName>
        <ecNumber evidence="4">2.7.7.75</ecNumber>
    </submittedName>
</protein>
<dbReference type="Proteomes" id="UP000095362">
    <property type="component" value="Unassembled WGS sequence"/>
</dbReference>
<dbReference type="Gene3D" id="3.40.980.10">
    <property type="entry name" value="MoaB/Mog-like domain"/>
    <property type="match status" value="1"/>
</dbReference>
<reference evidence="6" key="4">
    <citation type="submission" date="2022-09" db="EMBL/GenBank/DDBJ databases">
        <title>Draft genome sequence of Coprococcus comes strain 31264.</title>
        <authorList>
            <person name="Atsushi H."/>
            <person name="Moriya O."/>
            <person name="Mitsuo S."/>
        </authorList>
    </citation>
    <scope>NUCLEOTIDE SEQUENCE</scope>
    <source>
        <strain evidence="6">JCM 31264</strain>
    </source>
</reference>
<evidence type="ECO:0000313" key="4">
    <source>
        <dbReference type="EMBL" id="CUM74019.1"/>
    </source>
</evidence>
<reference evidence="8 9" key="1">
    <citation type="submission" date="2015-09" db="EMBL/GenBank/DDBJ databases">
        <authorList>
            <consortium name="Pathogen Informatics"/>
        </authorList>
    </citation>
    <scope>NUCLEOTIDE SEQUENCE [LARGE SCALE GENOMIC DNA]</scope>
    <source>
        <strain evidence="5 8">2789STDY5834866</strain>
        <strain evidence="4 9">2789STDY5834962</strain>
    </source>
</reference>
<keyword evidence="4" id="KW-0548">Nucleotidyltransferase</keyword>
<dbReference type="SUPFAM" id="SSF53218">
    <property type="entry name" value="Molybdenum cofactor biosynthesis proteins"/>
    <property type="match status" value="1"/>
</dbReference>
<dbReference type="Proteomes" id="UP000095727">
    <property type="component" value="Unassembled WGS sequence"/>
</dbReference>
<feature type="domain" description="MoaB/Mog" evidence="3">
    <location>
        <begin position="4"/>
        <end position="148"/>
    </location>
</feature>
<dbReference type="InterPro" id="IPR036425">
    <property type="entry name" value="MoaB/Mog-like_dom_sf"/>
</dbReference>
<sequence>MKVAIVSADTMIYRKQKDDTCSPIVRRVLDQVSFKTELVQPVPNDREVIRKILAKIADAQMADLILTIGGIGCREEDCVPEATKAVVDKEIPGIGESMRLFMTRTRKRAMLTRGTAGIRGKSLIVNLPGSPKIIKECLEYVLPEIVYATETAAGEHDDVEE</sequence>
<dbReference type="Pfam" id="PF00994">
    <property type="entry name" value="MoCF_biosynth"/>
    <property type="match status" value="1"/>
</dbReference>
<dbReference type="PaxDb" id="410072-ERS852525_01632"/>
<dbReference type="RefSeq" id="WP_008374969.1">
    <property type="nucleotide sequence ID" value="NZ_BSCI01000004.1"/>
</dbReference>
<evidence type="ECO:0000259" key="3">
    <source>
        <dbReference type="SMART" id="SM00852"/>
    </source>
</evidence>